<dbReference type="EMBL" id="SLWN01000001">
    <property type="protein sequence ID" value="TCO35908.1"/>
    <property type="molecule type" value="Genomic_DNA"/>
</dbReference>
<dbReference type="OrthoDB" id="5242431at2"/>
<evidence type="ECO:0000256" key="1">
    <source>
        <dbReference type="ARBA" id="ARBA00023015"/>
    </source>
</evidence>
<reference evidence="5 6" key="1">
    <citation type="journal article" date="2015" name="Stand. Genomic Sci.">
        <title>Genomic Encyclopedia of Bacterial and Archaeal Type Strains, Phase III: the genomes of soil and plant-associated and newly described type strains.</title>
        <authorList>
            <person name="Whitman W.B."/>
            <person name="Woyke T."/>
            <person name="Klenk H.P."/>
            <person name="Zhou Y."/>
            <person name="Lilburn T.G."/>
            <person name="Beck B.J."/>
            <person name="De Vos P."/>
            <person name="Vandamme P."/>
            <person name="Eisen J.A."/>
            <person name="Garrity G."/>
            <person name="Hugenholtz P."/>
            <person name="Kyrpides N.C."/>
        </authorList>
    </citation>
    <scope>NUCLEOTIDE SEQUENCE [LARGE SCALE GENOMIC DNA]</scope>
    <source>
        <strain evidence="5 6">VKM Ac-2572</strain>
    </source>
</reference>
<organism evidence="5 6">
    <name type="scientific">Kribbella steppae</name>
    <dbReference type="NCBI Taxonomy" id="2512223"/>
    <lineage>
        <taxon>Bacteria</taxon>
        <taxon>Bacillati</taxon>
        <taxon>Actinomycetota</taxon>
        <taxon>Actinomycetes</taxon>
        <taxon>Propionibacteriales</taxon>
        <taxon>Kribbellaceae</taxon>
        <taxon>Kribbella</taxon>
    </lineage>
</organism>
<evidence type="ECO:0000259" key="4">
    <source>
        <dbReference type="Pfam" id="PF13490"/>
    </source>
</evidence>
<proteinExistence type="predicted"/>
<dbReference type="Proteomes" id="UP000294508">
    <property type="component" value="Unassembled WGS sequence"/>
</dbReference>
<gene>
    <name evidence="5" type="ORF">EV652_101794</name>
</gene>
<dbReference type="Pfam" id="PF13490">
    <property type="entry name" value="zf-HC2"/>
    <property type="match status" value="1"/>
</dbReference>
<protein>
    <submittedName>
        <fullName evidence="5">Putative zinc finger protein</fullName>
    </submittedName>
</protein>
<evidence type="ECO:0000313" key="6">
    <source>
        <dbReference type="Proteomes" id="UP000294508"/>
    </source>
</evidence>
<keyword evidence="3" id="KW-1133">Transmembrane helix</keyword>
<feature type="domain" description="Putative zinc-finger" evidence="4">
    <location>
        <begin position="9"/>
        <end position="36"/>
    </location>
</feature>
<name>A0A4R2HZ34_9ACTN</name>
<evidence type="ECO:0000313" key="5">
    <source>
        <dbReference type="EMBL" id="TCO35908.1"/>
    </source>
</evidence>
<feature type="transmembrane region" description="Helical" evidence="3">
    <location>
        <begin position="81"/>
        <end position="101"/>
    </location>
</feature>
<keyword evidence="2" id="KW-0804">Transcription</keyword>
<dbReference type="InterPro" id="IPR041916">
    <property type="entry name" value="Anti_sigma_zinc_sf"/>
</dbReference>
<comment type="caution">
    <text evidence="5">The sequence shown here is derived from an EMBL/GenBank/DDBJ whole genome shotgun (WGS) entry which is preliminary data.</text>
</comment>
<dbReference type="AlphaFoldDB" id="A0A4R2HZ34"/>
<dbReference type="RefSeq" id="WP_132207527.1">
    <property type="nucleotide sequence ID" value="NZ_SLWN01000001.1"/>
</dbReference>
<dbReference type="InterPro" id="IPR027383">
    <property type="entry name" value="Znf_put"/>
</dbReference>
<sequence length="204" mass="21754">MTCPETIAIGAYVLGALDTAERRATEEHLSTCESCREALLQFAPLPGLLHAVPLDDIQAEEEPEPTPPLQLPVRRTPRRTLLAAAASVILAVAGLIGWQVLDDAPQASVTWTATKGIDVAAKLTSQPWGTDIQLRMAELRPGESCSLIVHGADGTTETAGWWATTSTYQADVPASTSIPFRDIDRLEVVTASGTVLSTLTPESR</sequence>
<keyword evidence="1" id="KW-0805">Transcription regulation</keyword>
<accession>A0A4R2HZ34</accession>
<dbReference type="Gene3D" id="1.10.10.1320">
    <property type="entry name" value="Anti-sigma factor, zinc-finger domain"/>
    <property type="match status" value="1"/>
</dbReference>
<keyword evidence="6" id="KW-1185">Reference proteome</keyword>
<evidence type="ECO:0000256" key="3">
    <source>
        <dbReference type="SAM" id="Phobius"/>
    </source>
</evidence>
<evidence type="ECO:0000256" key="2">
    <source>
        <dbReference type="ARBA" id="ARBA00023163"/>
    </source>
</evidence>
<keyword evidence="3" id="KW-0472">Membrane</keyword>
<keyword evidence="3" id="KW-0812">Transmembrane</keyword>